<proteinExistence type="predicted"/>
<dbReference type="EMBL" id="GL871200">
    <property type="protein sequence ID" value="EGC32299.1"/>
    <property type="molecule type" value="Genomic_DNA"/>
</dbReference>
<dbReference type="GeneID" id="10507365"/>
<organism evidence="2 3">
    <name type="scientific">Dictyostelium purpureum</name>
    <name type="common">Slime mold</name>
    <dbReference type="NCBI Taxonomy" id="5786"/>
    <lineage>
        <taxon>Eukaryota</taxon>
        <taxon>Amoebozoa</taxon>
        <taxon>Evosea</taxon>
        <taxon>Eumycetozoa</taxon>
        <taxon>Dictyostelia</taxon>
        <taxon>Dictyosteliales</taxon>
        <taxon>Dictyosteliaceae</taxon>
        <taxon>Dictyostelium</taxon>
    </lineage>
</organism>
<dbReference type="RefSeq" id="XP_003291177.1">
    <property type="nucleotide sequence ID" value="XM_003291129.1"/>
</dbReference>
<reference evidence="3" key="1">
    <citation type="journal article" date="2011" name="Genome Biol.">
        <title>Comparative genomics of the social amoebae Dictyostelium discoideum and Dictyostelium purpureum.</title>
        <authorList>
            <consortium name="US DOE Joint Genome Institute (JGI-PGF)"/>
            <person name="Sucgang R."/>
            <person name="Kuo A."/>
            <person name="Tian X."/>
            <person name="Salerno W."/>
            <person name="Parikh A."/>
            <person name="Feasley C.L."/>
            <person name="Dalin E."/>
            <person name="Tu H."/>
            <person name="Huang E."/>
            <person name="Barry K."/>
            <person name="Lindquist E."/>
            <person name="Shapiro H."/>
            <person name="Bruce D."/>
            <person name="Schmutz J."/>
            <person name="Salamov A."/>
            <person name="Fey P."/>
            <person name="Gaudet P."/>
            <person name="Anjard C."/>
            <person name="Babu M.M."/>
            <person name="Basu S."/>
            <person name="Bushmanova Y."/>
            <person name="van der Wel H."/>
            <person name="Katoh-Kurasawa M."/>
            <person name="Dinh C."/>
            <person name="Coutinho P.M."/>
            <person name="Saito T."/>
            <person name="Elias M."/>
            <person name="Schaap P."/>
            <person name="Kay R.R."/>
            <person name="Henrissat B."/>
            <person name="Eichinger L."/>
            <person name="Rivero F."/>
            <person name="Putnam N.H."/>
            <person name="West C.M."/>
            <person name="Loomis W.F."/>
            <person name="Chisholm R.L."/>
            <person name="Shaulsky G."/>
            <person name="Strassmann J.E."/>
            <person name="Queller D.C."/>
            <person name="Kuspa A."/>
            <person name="Grigoriev I.V."/>
        </authorList>
    </citation>
    <scope>NUCLEOTIDE SEQUENCE [LARGE SCALE GENOMIC DNA]</scope>
    <source>
        <strain evidence="3">QSDP1</strain>
    </source>
</reference>
<sequence length="60" mass="7224">MKNVISIDAGQGPLDDEYYYRLTSINTIFFTKSCFYSPITFHFILLSIWWLIMYSAWWDT</sequence>
<name>F0ZUU0_DICPU</name>
<evidence type="ECO:0000256" key="1">
    <source>
        <dbReference type="SAM" id="Phobius"/>
    </source>
</evidence>
<dbReference type="Proteomes" id="UP000001064">
    <property type="component" value="Unassembled WGS sequence"/>
</dbReference>
<gene>
    <name evidence="2" type="ORF">DICPUDRAFT_155764</name>
</gene>
<accession>F0ZUU0</accession>
<keyword evidence="3" id="KW-1185">Reference proteome</keyword>
<evidence type="ECO:0000313" key="2">
    <source>
        <dbReference type="EMBL" id="EGC32299.1"/>
    </source>
</evidence>
<dbReference type="InParanoid" id="F0ZUU0"/>
<dbReference type="VEuPathDB" id="AmoebaDB:DICPUDRAFT_155764"/>
<evidence type="ECO:0000313" key="3">
    <source>
        <dbReference type="Proteomes" id="UP000001064"/>
    </source>
</evidence>
<dbReference type="AlphaFoldDB" id="F0ZUU0"/>
<keyword evidence="1" id="KW-0812">Transmembrane</keyword>
<protein>
    <submittedName>
        <fullName evidence="2">Uncharacterized protein</fullName>
    </submittedName>
</protein>
<feature type="transmembrane region" description="Helical" evidence="1">
    <location>
        <begin position="35"/>
        <end position="57"/>
    </location>
</feature>
<keyword evidence="1" id="KW-1133">Transmembrane helix</keyword>
<keyword evidence="1" id="KW-0472">Membrane</keyword>
<dbReference type="KEGG" id="dpp:DICPUDRAFT_155764"/>